<comment type="function">
    <text evidence="9">Thought to be a Golgi-localized beta-glycan synthase that polymerize the backbones of noncellulosic polysaccharides (hemicelluloses) of plant cell wall.</text>
</comment>
<evidence type="ECO:0000256" key="3">
    <source>
        <dbReference type="ARBA" id="ARBA00022679"/>
    </source>
</evidence>
<feature type="transmembrane region" description="Helical" evidence="11">
    <location>
        <begin position="55"/>
        <end position="73"/>
    </location>
</feature>
<evidence type="ECO:0000256" key="11">
    <source>
        <dbReference type="SAM" id="Phobius"/>
    </source>
</evidence>
<proteinExistence type="predicted"/>
<dbReference type="Proteomes" id="UP000230069">
    <property type="component" value="Unassembled WGS sequence"/>
</dbReference>
<keyword evidence="7 11" id="KW-0472">Membrane</keyword>
<evidence type="ECO:0000256" key="6">
    <source>
        <dbReference type="ARBA" id="ARBA00023034"/>
    </source>
</evidence>
<comment type="subcellular location">
    <subcellularLocation>
        <location evidence="1">Golgi apparatus membrane</location>
        <topology evidence="1">Multi-pass membrane protein</topology>
    </subcellularLocation>
</comment>
<evidence type="ECO:0000256" key="9">
    <source>
        <dbReference type="ARBA" id="ARBA00037405"/>
    </source>
</evidence>
<dbReference type="GO" id="GO:0071555">
    <property type="term" value="P:cell wall organization"/>
    <property type="evidence" value="ECO:0007669"/>
    <property type="project" value="UniProtKB-KW"/>
</dbReference>
<evidence type="ECO:0000313" key="12">
    <source>
        <dbReference type="EMBL" id="PIA50630.1"/>
    </source>
</evidence>
<accession>A0A2G5E4H3</accession>
<keyword evidence="5 11" id="KW-1133">Transmembrane helix</keyword>
<dbReference type="PANTHER" id="PTHR13301">
    <property type="entry name" value="X-BOX TRANSCRIPTION FACTOR-RELATED"/>
    <property type="match status" value="1"/>
</dbReference>
<dbReference type="GO" id="GO:0016760">
    <property type="term" value="F:cellulose synthase (UDP-forming) activity"/>
    <property type="evidence" value="ECO:0007669"/>
    <property type="project" value="InterPro"/>
</dbReference>
<evidence type="ECO:0008006" key="14">
    <source>
        <dbReference type="Google" id="ProtNLM"/>
    </source>
</evidence>
<keyword evidence="2" id="KW-0328">Glycosyltransferase</keyword>
<evidence type="ECO:0000313" key="13">
    <source>
        <dbReference type="Proteomes" id="UP000230069"/>
    </source>
</evidence>
<dbReference type="GO" id="GO:0000139">
    <property type="term" value="C:Golgi membrane"/>
    <property type="evidence" value="ECO:0007669"/>
    <property type="project" value="UniProtKB-SubCell"/>
</dbReference>
<dbReference type="GO" id="GO:0030244">
    <property type="term" value="P:cellulose biosynthetic process"/>
    <property type="evidence" value="ECO:0007669"/>
    <property type="project" value="InterPro"/>
</dbReference>
<evidence type="ECO:0000256" key="5">
    <source>
        <dbReference type="ARBA" id="ARBA00022989"/>
    </source>
</evidence>
<organism evidence="12 13">
    <name type="scientific">Aquilegia coerulea</name>
    <name type="common">Rocky mountain columbine</name>
    <dbReference type="NCBI Taxonomy" id="218851"/>
    <lineage>
        <taxon>Eukaryota</taxon>
        <taxon>Viridiplantae</taxon>
        <taxon>Streptophyta</taxon>
        <taxon>Embryophyta</taxon>
        <taxon>Tracheophyta</taxon>
        <taxon>Spermatophyta</taxon>
        <taxon>Magnoliopsida</taxon>
        <taxon>Ranunculales</taxon>
        <taxon>Ranunculaceae</taxon>
        <taxon>Thalictroideae</taxon>
        <taxon>Aquilegia</taxon>
    </lineage>
</organism>
<dbReference type="InterPro" id="IPR005150">
    <property type="entry name" value="Cellulose_synth"/>
</dbReference>
<keyword evidence="6" id="KW-0333">Golgi apparatus</keyword>
<dbReference type="STRING" id="218851.A0A2G5E4H3"/>
<evidence type="ECO:0000256" key="10">
    <source>
        <dbReference type="PIRSR" id="PIRSR605150-2"/>
    </source>
</evidence>
<sequence length="210" mass="24218">GNGSEGEGALLPLFETKAAKFKNAYRLFSISMFIGICLIWVYRITHIPFNVEEKWVWMLLFLSELWFGFYWLLTKSARWNHIYRFTFRDRLSLRYEDKLPGVDIFVCTADPTIEPPMMVINTILSVMAYNYPTNKLSVYLSDDGGSDLTFYALLEASEFSKHWLPFCKNFNIEPRSPAAYFSNESDLFVDVEGLSSIKVSVISSSFSVLN</sequence>
<evidence type="ECO:0000256" key="4">
    <source>
        <dbReference type="ARBA" id="ARBA00022692"/>
    </source>
</evidence>
<dbReference type="InterPro" id="IPR029044">
    <property type="entry name" value="Nucleotide-diphossugar_trans"/>
</dbReference>
<feature type="binding site" evidence="10">
    <location>
        <position position="143"/>
    </location>
    <ligand>
        <name>UDP-alpha-D-glucose</name>
        <dbReference type="ChEBI" id="CHEBI:58885"/>
    </ligand>
</feature>
<dbReference type="EMBL" id="KZ305029">
    <property type="protein sequence ID" value="PIA50630.1"/>
    <property type="molecule type" value="Genomic_DNA"/>
</dbReference>
<keyword evidence="13" id="KW-1185">Reference proteome</keyword>
<dbReference type="AlphaFoldDB" id="A0A2G5E4H3"/>
<feature type="transmembrane region" description="Helical" evidence="11">
    <location>
        <begin position="24"/>
        <end position="43"/>
    </location>
</feature>
<name>A0A2G5E4H3_AQUCA</name>
<evidence type="ECO:0000256" key="2">
    <source>
        <dbReference type="ARBA" id="ARBA00022676"/>
    </source>
</evidence>
<evidence type="ECO:0000256" key="1">
    <source>
        <dbReference type="ARBA" id="ARBA00004653"/>
    </source>
</evidence>
<dbReference type="Gene3D" id="3.90.550.10">
    <property type="entry name" value="Spore Coat Polysaccharide Biosynthesis Protein SpsA, Chain A"/>
    <property type="match status" value="1"/>
</dbReference>
<dbReference type="FunFam" id="3.90.550.10:FF:000138">
    <property type="entry name" value="Cellulose synthase isolog"/>
    <property type="match status" value="1"/>
</dbReference>
<feature type="non-terminal residue" evidence="12">
    <location>
        <position position="1"/>
    </location>
</feature>
<protein>
    <recommendedName>
        <fullName evidence="14">Cellulose synthase</fullName>
    </recommendedName>
</protein>
<keyword evidence="8" id="KW-0961">Cell wall biogenesis/degradation</keyword>
<evidence type="ECO:0000256" key="7">
    <source>
        <dbReference type="ARBA" id="ARBA00023136"/>
    </source>
</evidence>
<gene>
    <name evidence="12" type="ORF">AQUCO_01200082v1</name>
</gene>
<reference evidence="12 13" key="1">
    <citation type="submission" date="2017-09" db="EMBL/GenBank/DDBJ databases">
        <title>WGS assembly of Aquilegia coerulea Goldsmith.</title>
        <authorList>
            <person name="Hodges S."/>
            <person name="Kramer E."/>
            <person name="Nordborg M."/>
            <person name="Tomkins J."/>
            <person name="Borevitz J."/>
            <person name="Derieg N."/>
            <person name="Yan J."/>
            <person name="Mihaltcheva S."/>
            <person name="Hayes R.D."/>
            <person name="Rokhsar D."/>
        </authorList>
    </citation>
    <scope>NUCLEOTIDE SEQUENCE [LARGE SCALE GENOMIC DNA]</scope>
    <source>
        <strain evidence="13">cv. Goldsmith</strain>
    </source>
</reference>
<keyword evidence="3" id="KW-0808">Transferase</keyword>
<dbReference type="InParanoid" id="A0A2G5E4H3"/>
<dbReference type="OrthoDB" id="1929172at2759"/>
<dbReference type="Pfam" id="PF03552">
    <property type="entry name" value="Cellulose_synt"/>
    <property type="match status" value="1"/>
</dbReference>
<evidence type="ECO:0000256" key="8">
    <source>
        <dbReference type="ARBA" id="ARBA00023316"/>
    </source>
</evidence>
<feature type="binding site" evidence="10">
    <location>
        <position position="114"/>
    </location>
    <ligand>
        <name>UDP-alpha-D-glucose</name>
        <dbReference type="ChEBI" id="CHEBI:58885"/>
    </ligand>
</feature>
<keyword evidence="4 11" id="KW-0812">Transmembrane</keyword>